<dbReference type="Gene3D" id="3.40.50.1820">
    <property type="entry name" value="alpha/beta hydrolase"/>
    <property type="match status" value="1"/>
</dbReference>
<dbReference type="InParanoid" id="G8ZMU6"/>
<evidence type="ECO:0000313" key="1">
    <source>
        <dbReference type="EMBL" id="CCE89940.1"/>
    </source>
</evidence>
<dbReference type="SUPFAM" id="SSF53474">
    <property type="entry name" value="alpha/beta-Hydrolases"/>
    <property type="match status" value="1"/>
</dbReference>
<organism evidence="1 2">
    <name type="scientific">Torulaspora delbrueckii</name>
    <name type="common">Yeast</name>
    <name type="synonym">Candida colliculosa</name>
    <dbReference type="NCBI Taxonomy" id="4950"/>
    <lineage>
        <taxon>Eukaryota</taxon>
        <taxon>Fungi</taxon>
        <taxon>Dikarya</taxon>
        <taxon>Ascomycota</taxon>
        <taxon>Saccharomycotina</taxon>
        <taxon>Saccharomycetes</taxon>
        <taxon>Saccharomycetales</taxon>
        <taxon>Saccharomycetaceae</taxon>
        <taxon>Torulaspora</taxon>
    </lineage>
</organism>
<dbReference type="eggNOG" id="KOG4840">
    <property type="taxonomic scope" value="Eukaryota"/>
</dbReference>
<dbReference type="EMBL" id="HE616742">
    <property type="protein sequence ID" value="CCE89940.1"/>
    <property type="molecule type" value="Genomic_DNA"/>
</dbReference>
<dbReference type="RefSeq" id="XP_003679151.1">
    <property type="nucleotide sequence ID" value="XM_003679103.1"/>
</dbReference>
<dbReference type="Proteomes" id="UP000005627">
    <property type="component" value="Chromosome 1"/>
</dbReference>
<protein>
    <recommendedName>
        <fullName evidence="3">AB hydrolase-1 domain-containing protein</fullName>
    </recommendedName>
</protein>
<dbReference type="PANTHER" id="PTHR31591">
    <property type="entry name" value="UPF0613 PROTEIN PB24D3.06C"/>
    <property type="match status" value="1"/>
</dbReference>
<name>G8ZMU6_TORDE</name>
<dbReference type="InterPro" id="IPR029058">
    <property type="entry name" value="AB_hydrolase_fold"/>
</dbReference>
<evidence type="ECO:0008006" key="3">
    <source>
        <dbReference type="Google" id="ProtNLM"/>
    </source>
</evidence>
<keyword evidence="2" id="KW-1185">Reference proteome</keyword>
<dbReference type="Pfam" id="PF08538">
    <property type="entry name" value="DUF1749"/>
    <property type="match status" value="1"/>
</dbReference>
<dbReference type="InterPro" id="IPR013744">
    <property type="entry name" value="SidJ"/>
</dbReference>
<accession>G8ZMU6</accession>
<gene>
    <name evidence="1" type="primary">TDEL0A06080</name>
    <name evidence="1" type="ORF">TDEL_0A06080</name>
</gene>
<dbReference type="KEGG" id="tdl:TDEL_0A06080"/>
<dbReference type="AlphaFoldDB" id="G8ZMU6"/>
<dbReference type="OrthoDB" id="10034502at2759"/>
<evidence type="ECO:0000313" key="2">
    <source>
        <dbReference type="Proteomes" id="UP000005627"/>
    </source>
</evidence>
<sequence>MSSYRGVLHHYCGPQVAFEFEPSGFKKVIIVIGGLTDGLLTIAFVPALAEALKELSYSVIQIQLTSSYKGWGTASLDTDVKEIKKLINFLKSPKGGNREKIIIMGRSTGSQDVIHYLLRHPDTVDAGILDAAVSDREGLQEDVDPQIINRLNGHALKLIQDGHPNQLLGNEYGKYVFNTPITAYRWCSLMVPGGDDDYFSSDLSDDHVKRTFGSISKPFLVIENEKDEFVPERIDKQALLQRWESFSHPKYWSKNSGVLKEASHLVTEPAAQLRLRELVKMFIREFSL</sequence>
<dbReference type="GeneID" id="11502784"/>
<reference evidence="1 2" key="1">
    <citation type="journal article" date="2011" name="Proc. Natl. Acad. Sci. U.S.A.">
        <title>Evolutionary erosion of yeast sex chromosomes by mating-type switching accidents.</title>
        <authorList>
            <person name="Gordon J.L."/>
            <person name="Armisen D."/>
            <person name="Proux-Wera E."/>
            <person name="Oheigeartaigh S.S."/>
            <person name="Byrne K.P."/>
            <person name="Wolfe K.H."/>
        </authorList>
    </citation>
    <scope>NUCLEOTIDE SEQUENCE [LARGE SCALE GENOMIC DNA]</scope>
    <source>
        <strain evidence="2">ATCC 10662 / CBS 1146 / NBRC 0425 / NCYC 2629 / NRRL Y-866</strain>
    </source>
</reference>
<dbReference type="PANTHER" id="PTHR31591:SF1">
    <property type="entry name" value="UPF0613 PROTEIN PB24D3.06C"/>
    <property type="match status" value="1"/>
</dbReference>
<dbReference type="HOGENOM" id="CLU_049633_3_0_1"/>
<proteinExistence type="predicted"/>